<evidence type="ECO:0000256" key="2">
    <source>
        <dbReference type="ARBA" id="ARBA00023136"/>
    </source>
</evidence>
<proteinExistence type="predicted"/>
<sequence length="129" mass="15068">MKKIYLSVIVLLGIFLLSGCATYRQQLALNMFDVRLGMTREQVVEILGRPSMVVSAYTEENGDLIEVLEYVRSETNSLTEQVEARPIWTYFVNNELFEWGPGENWETDAAFRRAILDRSKDYQHNRSRR</sequence>
<keyword evidence="2" id="KW-0472">Membrane</keyword>
<evidence type="ECO:0000259" key="3">
    <source>
        <dbReference type="Pfam" id="PF04355"/>
    </source>
</evidence>
<dbReference type="GO" id="GO:0019867">
    <property type="term" value="C:outer membrane"/>
    <property type="evidence" value="ECO:0007669"/>
    <property type="project" value="InterPro"/>
</dbReference>
<dbReference type="Proteomes" id="UP000245627">
    <property type="component" value="Unassembled WGS sequence"/>
</dbReference>
<comment type="caution">
    <text evidence="4">The sequence shown here is derived from an EMBL/GenBank/DDBJ whole genome shotgun (WGS) entry which is preliminary data.</text>
</comment>
<reference evidence="4 5" key="1">
    <citation type="submission" date="2018-04" db="EMBL/GenBank/DDBJ databases">
        <title>Sphingobacterium cortibacter sp. nov.</title>
        <authorList>
            <person name="Li Y."/>
        </authorList>
    </citation>
    <scope>NUCLEOTIDE SEQUENCE [LARGE SCALE GENOMIC DNA]</scope>
    <source>
        <strain evidence="4 5">2c-3</strain>
    </source>
</reference>
<name>A0A2T8HL63_9SPHI</name>
<accession>A0A2T8HL63</accession>
<evidence type="ECO:0000313" key="5">
    <source>
        <dbReference type="Proteomes" id="UP000245627"/>
    </source>
</evidence>
<organism evidence="4 5">
    <name type="scientific">Sphingobacterium corticibacter</name>
    <dbReference type="NCBI Taxonomy" id="2171749"/>
    <lineage>
        <taxon>Bacteria</taxon>
        <taxon>Pseudomonadati</taxon>
        <taxon>Bacteroidota</taxon>
        <taxon>Sphingobacteriia</taxon>
        <taxon>Sphingobacteriales</taxon>
        <taxon>Sphingobacteriaceae</taxon>
        <taxon>Sphingobacterium</taxon>
    </lineage>
</organism>
<dbReference type="PROSITE" id="PS51257">
    <property type="entry name" value="PROKAR_LIPOPROTEIN"/>
    <property type="match status" value="1"/>
</dbReference>
<dbReference type="Gene3D" id="3.30.1450.10">
    <property type="match status" value="1"/>
</dbReference>
<dbReference type="RefSeq" id="WP_116774011.1">
    <property type="nucleotide sequence ID" value="NZ_QDKG01000001.1"/>
</dbReference>
<feature type="domain" description="Outer membrane protein assembly factor BamE" evidence="3">
    <location>
        <begin position="32"/>
        <end position="59"/>
    </location>
</feature>
<dbReference type="AlphaFoldDB" id="A0A2T8HL63"/>
<dbReference type="InterPro" id="IPR037873">
    <property type="entry name" value="BamE-like"/>
</dbReference>
<keyword evidence="5" id="KW-1185">Reference proteome</keyword>
<dbReference type="Pfam" id="PF04355">
    <property type="entry name" value="BamE"/>
    <property type="match status" value="1"/>
</dbReference>
<gene>
    <name evidence="4" type="ORF">DC487_00630</name>
</gene>
<keyword evidence="1" id="KW-0732">Signal</keyword>
<protein>
    <recommendedName>
        <fullName evidence="3">Outer membrane protein assembly factor BamE domain-containing protein</fullName>
    </recommendedName>
</protein>
<evidence type="ECO:0000313" key="4">
    <source>
        <dbReference type="EMBL" id="PVH26166.1"/>
    </source>
</evidence>
<evidence type="ECO:0000256" key="1">
    <source>
        <dbReference type="ARBA" id="ARBA00022729"/>
    </source>
</evidence>
<dbReference type="OrthoDB" id="1262217at2"/>
<dbReference type="InterPro" id="IPR007450">
    <property type="entry name" value="BamE_dom"/>
</dbReference>
<dbReference type="EMBL" id="QDKG01000001">
    <property type="protein sequence ID" value="PVH26166.1"/>
    <property type="molecule type" value="Genomic_DNA"/>
</dbReference>